<accession>A0A1M5B5N4</accession>
<sequence>MGESHVGRTGPNPRQPGFRDSNPVEIQFQKKASTGYKILEFTPLYAEVDREGDKADGRPDKRWPLFVYRGTIDE</sequence>
<dbReference type="STRING" id="494016.SAMN04487965_2081"/>
<protein>
    <submittedName>
        <fullName evidence="2">Uncharacterized protein</fullName>
    </submittedName>
</protein>
<evidence type="ECO:0000313" key="3">
    <source>
        <dbReference type="Proteomes" id="UP000184170"/>
    </source>
</evidence>
<organism evidence="2 3">
    <name type="scientific">Microbulbifer donghaiensis</name>
    <dbReference type="NCBI Taxonomy" id="494016"/>
    <lineage>
        <taxon>Bacteria</taxon>
        <taxon>Pseudomonadati</taxon>
        <taxon>Pseudomonadota</taxon>
        <taxon>Gammaproteobacteria</taxon>
        <taxon>Cellvibrionales</taxon>
        <taxon>Microbulbiferaceae</taxon>
        <taxon>Microbulbifer</taxon>
    </lineage>
</organism>
<keyword evidence="3" id="KW-1185">Reference proteome</keyword>
<dbReference type="Proteomes" id="UP000184170">
    <property type="component" value="Unassembled WGS sequence"/>
</dbReference>
<dbReference type="AlphaFoldDB" id="A0A1M5B5N4"/>
<feature type="region of interest" description="Disordered" evidence="1">
    <location>
        <begin position="1"/>
        <end position="22"/>
    </location>
</feature>
<dbReference type="EMBL" id="FQVA01000001">
    <property type="protein sequence ID" value="SHF37834.1"/>
    <property type="molecule type" value="Genomic_DNA"/>
</dbReference>
<name>A0A1M5B5N4_9GAMM</name>
<proteinExistence type="predicted"/>
<gene>
    <name evidence="2" type="ORF">SAMN04487965_2081</name>
</gene>
<evidence type="ECO:0000313" key="2">
    <source>
        <dbReference type="EMBL" id="SHF37834.1"/>
    </source>
</evidence>
<reference evidence="3" key="1">
    <citation type="submission" date="2016-11" db="EMBL/GenBank/DDBJ databases">
        <authorList>
            <person name="Varghese N."/>
            <person name="Submissions S."/>
        </authorList>
    </citation>
    <scope>NUCLEOTIDE SEQUENCE [LARGE SCALE GENOMIC DNA]</scope>
    <source>
        <strain evidence="3">CGMCC 1.7063</strain>
    </source>
</reference>
<evidence type="ECO:0000256" key="1">
    <source>
        <dbReference type="SAM" id="MobiDB-lite"/>
    </source>
</evidence>